<evidence type="ECO:0008006" key="4">
    <source>
        <dbReference type="Google" id="ProtNLM"/>
    </source>
</evidence>
<dbReference type="EMBL" id="JBBAYM010000011">
    <property type="protein sequence ID" value="MEI5611274.1"/>
    <property type="molecule type" value="Genomic_DNA"/>
</dbReference>
<reference evidence="2 3" key="1">
    <citation type="submission" date="2024-03" db="EMBL/GenBank/DDBJ databases">
        <title>First Report of Pectobacterium brasiliscabiei causing potato scab in china.</title>
        <authorList>
            <person name="Handique U."/>
        </authorList>
    </citation>
    <scope>NUCLEOTIDE SEQUENCE [LARGE SCALE GENOMIC DNA]</scope>
    <source>
        <strain evidence="2 3">ZRIMU1503</strain>
    </source>
</reference>
<accession>A0ABU8GFZ9</accession>
<evidence type="ECO:0000313" key="3">
    <source>
        <dbReference type="Proteomes" id="UP001365781"/>
    </source>
</evidence>
<dbReference type="PROSITE" id="PS51257">
    <property type="entry name" value="PROKAR_LIPOPROTEIN"/>
    <property type="match status" value="1"/>
</dbReference>
<feature type="compositionally biased region" description="Low complexity" evidence="1">
    <location>
        <begin position="86"/>
        <end position="95"/>
    </location>
</feature>
<evidence type="ECO:0000313" key="2">
    <source>
        <dbReference type="EMBL" id="MEI5611274.1"/>
    </source>
</evidence>
<comment type="caution">
    <text evidence="2">The sequence shown here is derived from an EMBL/GenBank/DDBJ whole genome shotgun (WGS) entry which is preliminary data.</text>
</comment>
<organism evidence="2 3">
    <name type="scientific">Streptomyces brasiliscabiei</name>
    <dbReference type="NCBI Taxonomy" id="2736302"/>
    <lineage>
        <taxon>Bacteria</taxon>
        <taxon>Bacillati</taxon>
        <taxon>Actinomycetota</taxon>
        <taxon>Actinomycetes</taxon>
        <taxon>Kitasatosporales</taxon>
        <taxon>Streptomycetaceae</taxon>
        <taxon>Streptomyces</taxon>
    </lineage>
</organism>
<proteinExistence type="predicted"/>
<dbReference type="RefSeq" id="WP_336539285.1">
    <property type="nucleotide sequence ID" value="NZ_JBBAYL010000033.1"/>
</dbReference>
<sequence length="217" mass="22311">MPGRRGTSVTVVTAVMGGALVLTGCRDASVSHVGSGATSSSPSVHASAAAGPPSDGPATTTPPRAATVTPSLSRTSTAPAEAVPSAPAGTPTTPANDHDCRNLTVGDEVKAAVTRAYQRSFPRFVHVRPVPHQFFYGQCGGVRYAATRFEATPGATHEELVGMQDEGGVTKYFRGTSGDNWIYVAGDGFPRGPHGCGDVPQIPERLAAAWGNCPVVR</sequence>
<gene>
    <name evidence="2" type="ORF">WB403_19130</name>
</gene>
<name>A0ABU8GFZ9_9ACTN</name>
<protein>
    <recommendedName>
        <fullName evidence="4">Lipoprotein</fullName>
    </recommendedName>
</protein>
<keyword evidence="3" id="KW-1185">Reference proteome</keyword>
<evidence type="ECO:0000256" key="1">
    <source>
        <dbReference type="SAM" id="MobiDB-lite"/>
    </source>
</evidence>
<feature type="region of interest" description="Disordered" evidence="1">
    <location>
        <begin position="30"/>
        <end position="101"/>
    </location>
</feature>
<dbReference type="Proteomes" id="UP001365781">
    <property type="component" value="Unassembled WGS sequence"/>
</dbReference>
<feature type="compositionally biased region" description="Low complexity" evidence="1">
    <location>
        <begin position="30"/>
        <end position="70"/>
    </location>
</feature>